<dbReference type="EMBL" id="CAJVCH010554980">
    <property type="protein sequence ID" value="CAG7830262.1"/>
    <property type="molecule type" value="Genomic_DNA"/>
</dbReference>
<sequence>MSNKVLLHTSGKRMNGKKELIEDPTSSTSLALSKSIMKKQSEEQSNTVMGDDEVRGKANGETVIVDTNQNSSTGTAVVGGVVVKLRSKSASSLRQKTDSNDSNWSNNDQDDFPRRRYTMIECPVSLAKSNKTSQTTLNNSIGEEKKSRENRLSRGLSRIFRRHQQTYHVSKMARRAMSEINLTKVHHVGDEVVDEPKGPDSWVVVHKLKSQSDGGILDPDDKLVDVADDREQIMAIYEEDTDGMPSLQHNAGDGTSASSVGTNSPDIFQGNDHKFQPFARTDIEITGEELSSGPASGSPSGGSLALQVRRGSEPALNRLSPVHLSPPDPSKRWSAAPVIDEDVDDFGRKNDLSSPSSATAQNNSTNSHKNGQETTVGDDQVSTSSSSVIRTNFNANNSNKSSGHTISVIKTNLNQNSNSMAVHSSYATTDASTSHTISATSAANSLFQQKSQQPQNSVGNHHQHVNHETDNSSIPRSASAGSALLLPNGVSSNSNSTTATELHLSNSKSNSHLVSNNSQFSSSAPSRFSRDQNRLSMQITNDGGARWADAADRALWLSLRKEPLGATASPETPTDSMPPPTSFSTPILYSTTNESDSFTVHHRDRDGYGPTGTEDSDVIFEADENAHEDANKRGGVGGEMLLNERVGDEMNLVLLYESGPLGIHVVPEHLANAKNQGLIVQGVEPGGRIDRDGRVQAGDKIIEINGHSLLGVPFQKAQDLFREGLSTPQLRLKVIKYRNKNLSPLYENNSSAGDSQDSVGVSVHNLVQKFNNGNEPISEEKENMIQSHEKIVGGDMKVATVSPTKKLPLQAVPLTRPSTTTNTLITSNTRKIGRKYEIDLKKGVQGLGFSITTRDNPAGGNCPIYIKNILPTGAAIDDGRLRPGDRLLEVNGIEITGKSQSEAVSILRNVPQGGIVKLIVSRQERVDLSPKLPRQIPPEKTTDGVPWSEREMIALDIPVLDTEKAGLGISVKGKTTAAQRGNMVDMGIYIKSVIHGGAASRDGRLKNNDQLLSINGVSLLDRSNTDAMETLRKTMTQDGPKPKPGFITLTIARRVPSSSAPTTDISGCGSSASGDEMDSWGSRNNSISVDTRLLDHNRNSNSSHQQHHNRNNSFRSANHHHIEGVPEQRQQHQPGREYSLSPPQAVDKMTSDLPRNPVLDRLTGKVNTAAMRNESYYRATNETWNATLIQSMMTGRNSRETGNVTIRGQSITVQNVKGEMVLVEDDYSAPQKPPRRSRSSTPDDALDSSRKPSAPEKVPNPTSPNGELPTPSSDTTYASQTSLEDSGGFSRDAFGRQSMSEKRHATLDAKNTDTYQRNKKLREERERQRQLQAQQGVFNDKRNAEALARERNLQDELARRGIKRPFSSSTEDDLALRSLAGTSLAGSQHGDYGNYGATNNGISGGGVVGLDRYYQPVSPEDTSSRQHPGLLALSHSPGCQLQRQQPPQPTRTRKGLGDQLIELFHQWGNRQQSAFLLRCYACGASSSLSTHRPEGNVGLARVNSADSLVDPKQPPATFSLADHGEGNFKGSKRDIGPSLGMKKSSSLESLQTMVQEIQIQEDVKAGFGPARAGPAPVRVVRGRGCNESFRQAVDRSYDAPLGELGNQMETLAEEETESCISGTTYGHSQRPPYSEPSESEIDGIYGKSKGLKKKPGLLRGLGSMFRFGRHRKSTGSGSGLSAAVLRKQQAEIEKQEREEQQMEEIEKARAAAQSEQMRIQEQYRRLVEKQRIEQQQQGNSPYGITVSIASTNAGSNYSSNYSEAGRPGHGSLGPHHQFRKSMENQAIRERERERERDVNGNHFQNPNHLRSASYDVYNEMTRPGSRVGFADPKKYSHYINYEEIRHHLNRRHQQHYHSQRRENTRSRQERPVSNFYEYESVQAAMHAQHGPPSSNSQQNHQNHHSSGGQPTSQKQAQQQQQQQQQQQALYVMNGYSNNNGVTLPSPSTIPMNYHQRSPSQFQAQTMPGHSRHPYGPGHMGQNSSATLQHQQSQQKFQQQQQAKPNSLPRRSQKEIIVSQQSQQQSSANQTNHRHHPAQQQQQQQQYQQMTGRYKIAPSQGSVNQNPIIIPQGFRSLGPSHTSNSRIPPSTTGSSHNHNHSNGVLHRNHPSVTLGSKV</sequence>
<dbReference type="PANTHER" id="PTHR16484">
    <property type="entry name" value="PARTITIONING DEFECTIVE 3 RELATED"/>
    <property type="match status" value="1"/>
</dbReference>
<feature type="domain" description="PDZ" evidence="6">
    <location>
        <begin position="837"/>
        <end position="922"/>
    </location>
</feature>
<feature type="compositionally biased region" description="Polar residues" evidence="5">
    <location>
        <begin position="130"/>
        <end position="141"/>
    </location>
</feature>
<feature type="domain" description="PDZ" evidence="6">
    <location>
        <begin position="657"/>
        <end position="736"/>
    </location>
</feature>
<keyword evidence="4" id="KW-0175">Coiled coil</keyword>
<evidence type="ECO:0000313" key="7">
    <source>
        <dbReference type="EMBL" id="CAG7830262.1"/>
    </source>
</evidence>
<comment type="caution">
    <text evidence="7">The sequence shown here is derived from an EMBL/GenBank/DDBJ whole genome shotgun (WGS) entry which is preliminary data.</text>
</comment>
<dbReference type="InterPro" id="IPR021922">
    <property type="entry name" value="Par3/HAL_N"/>
</dbReference>
<evidence type="ECO:0000256" key="2">
    <source>
        <dbReference type="ARBA" id="ARBA00022737"/>
    </source>
</evidence>
<feature type="compositionally biased region" description="Low complexity" evidence="5">
    <location>
        <begin position="1913"/>
        <end position="1927"/>
    </location>
</feature>
<feature type="region of interest" description="Disordered" evidence="5">
    <location>
        <begin position="1850"/>
        <end position="1872"/>
    </location>
</feature>
<keyword evidence="1" id="KW-0132">Cell division</keyword>
<evidence type="ECO:0000256" key="1">
    <source>
        <dbReference type="ARBA" id="ARBA00022618"/>
    </source>
</evidence>
<feature type="compositionally biased region" description="Polar residues" evidence="5">
    <location>
        <begin position="2078"/>
        <end position="2092"/>
    </location>
</feature>
<feature type="region of interest" description="Disordered" evidence="5">
    <location>
        <begin position="1518"/>
        <end position="1539"/>
    </location>
</feature>
<name>A0A8J2PVW3_9HEXA</name>
<feature type="region of interest" description="Disordered" evidence="5">
    <location>
        <begin position="344"/>
        <end position="386"/>
    </location>
</feature>
<feature type="region of interest" description="Disordered" evidence="5">
    <location>
        <begin position="1125"/>
        <end position="1159"/>
    </location>
</feature>
<dbReference type="GO" id="GO:0005938">
    <property type="term" value="C:cell cortex"/>
    <property type="evidence" value="ECO:0007669"/>
    <property type="project" value="TreeGrafter"/>
</dbReference>
<dbReference type="GO" id="GO:0030010">
    <property type="term" value="P:establishment of cell polarity"/>
    <property type="evidence" value="ECO:0007669"/>
    <property type="project" value="TreeGrafter"/>
</dbReference>
<dbReference type="InterPro" id="IPR001478">
    <property type="entry name" value="PDZ"/>
</dbReference>
<evidence type="ECO:0000313" key="8">
    <source>
        <dbReference type="Proteomes" id="UP000708208"/>
    </source>
</evidence>
<feature type="region of interest" description="Disordered" evidence="5">
    <location>
        <begin position="238"/>
        <end position="273"/>
    </location>
</feature>
<feature type="region of interest" description="Disordered" evidence="5">
    <location>
        <begin position="1884"/>
        <end position="1927"/>
    </location>
</feature>
<protein>
    <recommendedName>
        <fullName evidence="6">PDZ domain-containing protein</fullName>
    </recommendedName>
</protein>
<dbReference type="PROSITE" id="PS50106">
    <property type="entry name" value="PDZ"/>
    <property type="match status" value="3"/>
</dbReference>
<reference evidence="7" key="1">
    <citation type="submission" date="2021-06" db="EMBL/GenBank/DDBJ databases">
        <authorList>
            <person name="Hodson N. C."/>
            <person name="Mongue J. A."/>
            <person name="Jaron S. K."/>
        </authorList>
    </citation>
    <scope>NUCLEOTIDE SEQUENCE</scope>
</reference>
<dbReference type="GO" id="GO:0000226">
    <property type="term" value="P:microtubule cytoskeleton organization"/>
    <property type="evidence" value="ECO:0007669"/>
    <property type="project" value="TreeGrafter"/>
</dbReference>
<feature type="region of interest" description="Disordered" evidence="5">
    <location>
        <begin position="88"/>
        <end position="112"/>
    </location>
</feature>
<feature type="region of interest" description="Disordered" evidence="5">
    <location>
        <begin position="1935"/>
        <end position="1954"/>
    </location>
</feature>
<feature type="compositionally biased region" description="Polar residues" evidence="5">
    <location>
        <begin position="247"/>
        <end position="266"/>
    </location>
</feature>
<feature type="compositionally biased region" description="Polar residues" evidence="5">
    <location>
        <begin position="1056"/>
        <end position="1073"/>
    </location>
</feature>
<feature type="compositionally biased region" description="Low complexity" evidence="5">
    <location>
        <begin position="1988"/>
        <end position="2001"/>
    </location>
</feature>
<accession>A0A8J2PVW3</accession>
<feature type="compositionally biased region" description="Polar residues" evidence="5">
    <location>
        <begin position="471"/>
        <end position="480"/>
    </location>
</feature>
<dbReference type="GO" id="GO:0051660">
    <property type="term" value="P:establishment of centrosome localization"/>
    <property type="evidence" value="ECO:0007669"/>
    <property type="project" value="TreeGrafter"/>
</dbReference>
<feature type="compositionally biased region" description="Polar residues" evidence="5">
    <location>
        <begin position="1618"/>
        <end position="1627"/>
    </location>
</feature>
<feature type="region of interest" description="Disordered" evidence="5">
    <location>
        <begin position="1053"/>
        <end position="1085"/>
    </location>
</feature>
<proteinExistence type="predicted"/>
<evidence type="ECO:0000256" key="3">
    <source>
        <dbReference type="ARBA" id="ARBA00023306"/>
    </source>
</evidence>
<feature type="region of interest" description="Disordered" evidence="5">
    <location>
        <begin position="1225"/>
        <end position="1314"/>
    </location>
</feature>
<dbReference type="CDD" id="cd23059">
    <property type="entry name" value="PDZ3_Par3-like"/>
    <property type="match status" value="1"/>
</dbReference>
<dbReference type="CDD" id="cd23058">
    <property type="entry name" value="PDZ2_Par3-like"/>
    <property type="match status" value="1"/>
</dbReference>
<feature type="region of interest" description="Disordered" evidence="5">
    <location>
        <begin position="447"/>
        <end position="532"/>
    </location>
</feature>
<feature type="region of interest" description="Disordered" evidence="5">
    <location>
        <begin position="1758"/>
        <end position="1777"/>
    </location>
</feature>
<feature type="compositionally biased region" description="Low complexity" evidence="5">
    <location>
        <begin position="502"/>
        <end position="527"/>
    </location>
</feature>
<feature type="compositionally biased region" description="Polar residues" evidence="5">
    <location>
        <begin position="489"/>
        <end position="500"/>
    </location>
</feature>
<feature type="compositionally biased region" description="Basic and acidic residues" evidence="5">
    <location>
        <begin position="1782"/>
        <end position="1799"/>
    </location>
</feature>
<organism evidence="7 8">
    <name type="scientific">Allacma fusca</name>
    <dbReference type="NCBI Taxonomy" id="39272"/>
    <lineage>
        <taxon>Eukaryota</taxon>
        <taxon>Metazoa</taxon>
        <taxon>Ecdysozoa</taxon>
        <taxon>Arthropoda</taxon>
        <taxon>Hexapoda</taxon>
        <taxon>Collembola</taxon>
        <taxon>Symphypleona</taxon>
        <taxon>Sminthuridae</taxon>
        <taxon>Allacma</taxon>
    </lineage>
</organism>
<feature type="domain" description="PDZ" evidence="6">
    <location>
        <begin position="956"/>
        <end position="1034"/>
    </location>
</feature>
<dbReference type="Proteomes" id="UP000708208">
    <property type="component" value="Unassembled WGS sequence"/>
</dbReference>
<dbReference type="GO" id="GO:0016324">
    <property type="term" value="C:apical plasma membrane"/>
    <property type="evidence" value="ECO:0007669"/>
    <property type="project" value="TreeGrafter"/>
</dbReference>
<evidence type="ECO:0000256" key="5">
    <source>
        <dbReference type="SAM" id="MobiDB-lite"/>
    </source>
</evidence>
<keyword evidence="3" id="KW-0131">Cell cycle</keyword>
<gene>
    <name evidence="7" type="ORF">AFUS01_LOCUS40077</name>
</gene>
<feature type="region of interest" description="Disordered" evidence="5">
    <location>
        <begin position="1959"/>
        <end position="2117"/>
    </location>
</feature>
<dbReference type="Pfam" id="PF00595">
    <property type="entry name" value="PDZ"/>
    <property type="match status" value="3"/>
</dbReference>
<feature type="region of interest" description="Disordered" evidence="5">
    <location>
        <begin position="1"/>
        <end position="53"/>
    </location>
</feature>
<feature type="compositionally biased region" description="Basic and acidic residues" evidence="5">
    <location>
        <begin position="1299"/>
        <end position="1311"/>
    </location>
</feature>
<feature type="compositionally biased region" description="Polar residues" evidence="5">
    <location>
        <begin position="368"/>
        <end position="386"/>
    </location>
</feature>
<dbReference type="GO" id="GO:0045197">
    <property type="term" value="P:establishment or maintenance of epithelial cell apical/basal polarity"/>
    <property type="evidence" value="ECO:0007669"/>
    <property type="project" value="TreeGrafter"/>
</dbReference>
<feature type="compositionally biased region" description="Polar residues" evidence="5">
    <location>
        <begin position="1270"/>
        <end position="1284"/>
    </location>
</feature>
<dbReference type="GO" id="GO:0008104">
    <property type="term" value="P:intracellular protein localization"/>
    <property type="evidence" value="ECO:0007669"/>
    <property type="project" value="TreeGrafter"/>
</dbReference>
<keyword evidence="2" id="KW-0677">Repeat</keyword>
<dbReference type="PANTHER" id="PTHR16484:SF17">
    <property type="entry name" value="BAZOOKA, ISOFORM B"/>
    <property type="match status" value="1"/>
</dbReference>
<feature type="region of interest" description="Disordered" evidence="5">
    <location>
        <begin position="1611"/>
        <end position="1641"/>
    </location>
</feature>
<evidence type="ECO:0000256" key="4">
    <source>
        <dbReference type="SAM" id="Coils"/>
    </source>
</evidence>
<feature type="compositionally biased region" description="Basic and acidic residues" evidence="5">
    <location>
        <begin position="1522"/>
        <end position="1535"/>
    </location>
</feature>
<dbReference type="GO" id="GO:0051301">
    <property type="term" value="P:cell division"/>
    <property type="evidence" value="ECO:0007669"/>
    <property type="project" value="UniProtKB-KW"/>
</dbReference>
<feature type="compositionally biased region" description="Basic and acidic residues" evidence="5">
    <location>
        <begin position="1859"/>
        <end position="1870"/>
    </location>
</feature>
<feature type="coiled-coil region" evidence="4">
    <location>
        <begin position="1680"/>
        <end position="1729"/>
    </location>
</feature>
<dbReference type="FunFam" id="2.30.42.10:FF:000011">
    <property type="entry name" value="partitioning defective 3 homolog isoform X1"/>
    <property type="match status" value="1"/>
</dbReference>
<dbReference type="GO" id="GO:0035091">
    <property type="term" value="F:phosphatidylinositol binding"/>
    <property type="evidence" value="ECO:0007669"/>
    <property type="project" value="TreeGrafter"/>
</dbReference>
<feature type="region of interest" description="Disordered" evidence="5">
    <location>
        <begin position="130"/>
        <end position="150"/>
    </location>
</feature>
<evidence type="ECO:0000259" key="6">
    <source>
        <dbReference type="PROSITE" id="PS50106"/>
    </source>
</evidence>
<feature type="compositionally biased region" description="Low complexity" evidence="5">
    <location>
        <begin position="2038"/>
        <end position="2048"/>
    </location>
</feature>
<dbReference type="SMART" id="SM00228">
    <property type="entry name" value="PDZ"/>
    <property type="match status" value="3"/>
</dbReference>
<feature type="region of interest" description="Disordered" evidence="5">
    <location>
        <begin position="1782"/>
        <end position="1809"/>
    </location>
</feature>
<feature type="compositionally biased region" description="Low complexity" evidence="5">
    <location>
        <begin position="1893"/>
        <end position="1906"/>
    </location>
</feature>
<keyword evidence="8" id="KW-1185">Reference proteome</keyword>
<dbReference type="InterPro" id="IPR052213">
    <property type="entry name" value="PAR3"/>
</dbReference>
<dbReference type="GO" id="GO:0007155">
    <property type="term" value="P:cell adhesion"/>
    <property type="evidence" value="ECO:0007669"/>
    <property type="project" value="TreeGrafter"/>
</dbReference>
<dbReference type="Pfam" id="PF12053">
    <property type="entry name" value="Par3_HAL_N_term"/>
    <property type="match status" value="1"/>
</dbReference>
<dbReference type="GO" id="GO:0043296">
    <property type="term" value="C:apical junction complex"/>
    <property type="evidence" value="ECO:0007669"/>
    <property type="project" value="TreeGrafter"/>
</dbReference>
<feature type="compositionally biased region" description="Polar residues" evidence="5">
    <location>
        <begin position="447"/>
        <end position="460"/>
    </location>
</feature>
<dbReference type="OrthoDB" id="6264899at2759"/>
<feature type="compositionally biased region" description="Low complexity" evidence="5">
    <location>
        <begin position="353"/>
        <end position="367"/>
    </location>
</feature>
<dbReference type="GO" id="GO:0005912">
    <property type="term" value="C:adherens junction"/>
    <property type="evidence" value="ECO:0007669"/>
    <property type="project" value="TreeGrafter"/>
</dbReference>